<name>A0A2I7SHV3_9FLAO</name>
<dbReference type="EMBL" id="CP025938">
    <property type="protein sequence ID" value="AUS05476.1"/>
    <property type="molecule type" value="Genomic_DNA"/>
</dbReference>
<dbReference type="KEGG" id="taj:C1A40_08345"/>
<gene>
    <name evidence="1" type="ORF">C1A40_08345</name>
</gene>
<protein>
    <submittedName>
        <fullName evidence="1">Uncharacterized protein</fullName>
    </submittedName>
</protein>
<dbReference type="OrthoDB" id="1410018at2"/>
<reference evidence="2" key="1">
    <citation type="submission" date="2018-01" db="EMBL/GenBank/DDBJ databases">
        <title>Complete genome of Tamlana sp. UJ94.</title>
        <authorList>
            <person name="Jung J."/>
            <person name="Chung D."/>
            <person name="Bae S.S."/>
            <person name="Baek K."/>
        </authorList>
    </citation>
    <scope>NUCLEOTIDE SEQUENCE [LARGE SCALE GENOMIC DNA]</scope>
    <source>
        <strain evidence="2">UJ94</strain>
    </source>
</reference>
<dbReference type="PROSITE" id="PS51257">
    <property type="entry name" value="PROKAR_LIPOPROTEIN"/>
    <property type="match status" value="1"/>
</dbReference>
<sequence>MKNINKYILFFSLLLVLGCEEEYADFTAPDDLTDVSWIVGLDQNRPSREAQFKINANTHVPFMNLAQGATRSEWIIEEGNYFLETGFKTSDTLDNFIDEDLGTSMDHKKAFILFKNSGTNTVRLINKFKEPTTPTVSGNDSLVVKIDTYEENGEYVVDTKFIFDVYAEILPAFSVLQNGNEIINVSEDDIIDINDQSTWPIVEVEAASSLTFKDNTTTGRPNRAEWKSAQGVPNQIITDAQTETEIKFYKLGTYNAGTLRSFRFASTDNPVPSYSAQKIIPLKVKVVQSTQPFVYDGALSEAANQTISFRVTGEVLPFTGQESNFTVHVNNPTSGFNQDIPVQTAKVRASDATFIELSLAAPIYNSDEVTVSYSGSTIESADNRILEPFGPELVQMHFGNNVLPANSWASFELTGGNADNAFASSKYWIPPGQGNGQYGDLIYERVTTKSYTGSASMRYQIPDVSIPLVNLFGFGLADNPNGLDAGTYQVSYWVFIEPGTTINTFRTEFGNPIYGYLYFDISTAPRGEWVKVTADAPLVIANKITSSEANRRTTLRILDVDNPGVTGPQEIYFDELSLVVIENRP</sequence>
<dbReference type="Proteomes" id="UP000236592">
    <property type="component" value="Chromosome"/>
</dbReference>
<evidence type="ECO:0000313" key="2">
    <source>
        <dbReference type="Proteomes" id="UP000236592"/>
    </source>
</evidence>
<proteinExistence type="predicted"/>
<dbReference type="RefSeq" id="WP_102995503.1">
    <property type="nucleotide sequence ID" value="NZ_CP025938.1"/>
</dbReference>
<evidence type="ECO:0000313" key="1">
    <source>
        <dbReference type="EMBL" id="AUS05476.1"/>
    </source>
</evidence>
<accession>A0A2I7SHV3</accession>
<dbReference type="AlphaFoldDB" id="A0A2I7SHV3"/>
<dbReference type="Gene3D" id="2.60.120.260">
    <property type="entry name" value="Galactose-binding domain-like"/>
    <property type="match status" value="1"/>
</dbReference>
<keyword evidence="2" id="KW-1185">Reference proteome</keyword>
<organism evidence="1 2">
    <name type="scientific">Pseudotamlana carrageenivorans</name>
    <dbReference type="NCBI Taxonomy" id="2069432"/>
    <lineage>
        <taxon>Bacteria</taxon>
        <taxon>Pseudomonadati</taxon>
        <taxon>Bacteroidota</taxon>
        <taxon>Flavobacteriia</taxon>
        <taxon>Flavobacteriales</taxon>
        <taxon>Flavobacteriaceae</taxon>
        <taxon>Pseudotamlana</taxon>
    </lineage>
</organism>